<evidence type="ECO:0000256" key="6">
    <source>
        <dbReference type="ARBA" id="ARBA00022729"/>
    </source>
</evidence>
<feature type="active site" evidence="13">
    <location>
        <position position="410"/>
    </location>
</feature>
<gene>
    <name evidence="19" type="ORF">MNOR_LOCUS38435</name>
</gene>
<feature type="domain" description="Peptidase M12B" evidence="18">
    <location>
        <begin position="233"/>
        <end position="477"/>
    </location>
</feature>
<evidence type="ECO:0000256" key="15">
    <source>
        <dbReference type="SAM" id="Phobius"/>
    </source>
</evidence>
<dbReference type="Gene3D" id="4.10.70.10">
    <property type="entry name" value="Disintegrin domain"/>
    <property type="match status" value="1"/>
</dbReference>
<keyword evidence="4 15" id="KW-0812">Transmembrane</keyword>
<reference evidence="19 20" key="1">
    <citation type="submission" date="2024-05" db="EMBL/GenBank/DDBJ databases">
        <authorList>
            <person name="Wallberg A."/>
        </authorList>
    </citation>
    <scope>NUCLEOTIDE SEQUENCE [LARGE SCALE GENOMIC DNA]</scope>
</reference>
<evidence type="ECO:0000256" key="1">
    <source>
        <dbReference type="ARBA" id="ARBA00001947"/>
    </source>
</evidence>
<dbReference type="Pfam" id="PF16698">
    <property type="entry name" value="ADAM17_MPD"/>
    <property type="match status" value="1"/>
</dbReference>
<evidence type="ECO:0000259" key="17">
    <source>
        <dbReference type="PROSITE" id="PS50214"/>
    </source>
</evidence>
<dbReference type="PROSITE" id="PS50214">
    <property type="entry name" value="DISINTEGRIN_2"/>
    <property type="match status" value="1"/>
</dbReference>
<feature type="region of interest" description="Disordered" evidence="14">
    <location>
        <begin position="756"/>
        <end position="794"/>
    </location>
</feature>
<dbReference type="FunFam" id="4.10.70.10:FF:000003">
    <property type="entry name" value="Disintegrin and metalloproteinase domain-containing protein 17"/>
    <property type="match status" value="1"/>
</dbReference>
<dbReference type="AlphaFoldDB" id="A0AAV2SJS4"/>
<keyword evidence="11 15" id="KW-0472">Membrane</keyword>
<organism evidence="19 20">
    <name type="scientific">Meganyctiphanes norvegica</name>
    <name type="common">Northern krill</name>
    <name type="synonym">Thysanopoda norvegica</name>
    <dbReference type="NCBI Taxonomy" id="48144"/>
    <lineage>
        <taxon>Eukaryota</taxon>
        <taxon>Metazoa</taxon>
        <taxon>Ecdysozoa</taxon>
        <taxon>Arthropoda</taxon>
        <taxon>Crustacea</taxon>
        <taxon>Multicrustacea</taxon>
        <taxon>Malacostraca</taxon>
        <taxon>Eumalacostraca</taxon>
        <taxon>Eucarida</taxon>
        <taxon>Euphausiacea</taxon>
        <taxon>Euphausiidae</taxon>
        <taxon>Meganyctiphanes</taxon>
    </lineage>
</organism>
<dbReference type="CDD" id="cd14246">
    <property type="entry name" value="ADAM17_MPD"/>
    <property type="match status" value="1"/>
</dbReference>
<dbReference type="SUPFAM" id="SSF55486">
    <property type="entry name" value="Metalloproteases ('zincins'), catalytic domain"/>
    <property type="match status" value="1"/>
</dbReference>
<feature type="binding site" evidence="13">
    <location>
        <position position="419"/>
    </location>
    <ligand>
        <name>Zn(2+)</name>
        <dbReference type="ChEBI" id="CHEBI:29105"/>
        <note>catalytic</note>
    </ligand>
</feature>
<feature type="signal peptide" evidence="16">
    <location>
        <begin position="1"/>
        <end position="17"/>
    </location>
</feature>
<evidence type="ECO:0000256" key="3">
    <source>
        <dbReference type="ARBA" id="ARBA00022670"/>
    </source>
</evidence>
<comment type="caution">
    <text evidence="13">Lacks conserved residue(s) required for the propagation of feature annotation.</text>
</comment>
<keyword evidence="6 16" id="KW-0732">Signal</keyword>
<dbReference type="InterPro" id="IPR024079">
    <property type="entry name" value="MetalloPept_cat_dom_sf"/>
</dbReference>
<feature type="binding site" evidence="13">
    <location>
        <position position="409"/>
    </location>
    <ligand>
        <name>Zn(2+)</name>
        <dbReference type="ChEBI" id="CHEBI:29105"/>
        <note>catalytic</note>
    </ligand>
</feature>
<dbReference type="InterPro" id="IPR051489">
    <property type="entry name" value="ADAM_Metalloproteinase"/>
</dbReference>
<evidence type="ECO:0000256" key="8">
    <source>
        <dbReference type="ARBA" id="ARBA00022833"/>
    </source>
</evidence>
<feature type="chain" id="PRO_5043495016" description="ADAM 17-like protease" evidence="16">
    <location>
        <begin position="18"/>
        <end position="794"/>
    </location>
</feature>
<dbReference type="SUPFAM" id="SSF57552">
    <property type="entry name" value="Blood coagulation inhibitor (disintegrin)"/>
    <property type="match status" value="1"/>
</dbReference>
<comment type="caution">
    <text evidence="19">The sequence shown here is derived from an EMBL/GenBank/DDBJ whole genome shotgun (WGS) entry which is preliminary data.</text>
</comment>
<dbReference type="FunFam" id="3.40.390.10:FF:000017">
    <property type="entry name" value="Disintegrin and metalloproteinase domain-containing protein 17"/>
    <property type="match status" value="1"/>
</dbReference>
<dbReference type="Pfam" id="PF13574">
    <property type="entry name" value="Reprolysin_2"/>
    <property type="match status" value="1"/>
</dbReference>
<dbReference type="InterPro" id="IPR001590">
    <property type="entry name" value="Peptidase_M12B"/>
</dbReference>
<evidence type="ECO:0000256" key="16">
    <source>
        <dbReference type="SAM" id="SignalP"/>
    </source>
</evidence>
<dbReference type="Pfam" id="PF00200">
    <property type="entry name" value="Disintegrin"/>
    <property type="match status" value="1"/>
</dbReference>
<dbReference type="PANTHER" id="PTHR45702">
    <property type="entry name" value="ADAM10/ADAM17 METALLOPEPTIDASE FAMILY MEMBER"/>
    <property type="match status" value="1"/>
</dbReference>
<dbReference type="GO" id="GO:0046872">
    <property type="term" value="F:metal ion binding"/>
    <property type="evidence" value="ECO:0007669"/>
    <property type="project" value="UniProtKB-KW"/>
</dbReference>
<evidence type="ECO:0000256" key="13">
    <source>
        <dbReference type="PROSITE-ProRule" id="PRU00276"/>
    </source>
</evidence>
<feature type="transmembrane region" description="Helical" evidence="15">
    <location>
        <begin position="671"/>
        <end position="693"/>
    </location>
</feature>
<evidence type="ECO:0000313" key="20">
    <source>
        <dbReference type="Proteomes" id="UP001497623"/>
    </source>
</evidence>
<evidence type="ECO:0000313" key="19">
    <source>
        <dbReference type="EMBL" id="CAL4212068.1"/>
    </source>
</evidence>
<evidence type="ECO:0000256" key="5">
    <source>
        <dbReference type="ARBA" id="ARBA00022723"/>
    </source>
</evidence>
<evidence type="ECO:0000256" key="4">
    <source>
        <dbReference type="ARBA" id="ARBA00022692"/>
    </source>
</evidence>
<keyword evidence="3" id="KW-0645">Protease</keyword>
<feature type="binding site" evidence="13">
    <location>
        <position position="413"/>
    </location>
    <ligand>
        <name>Zn(2+)</name>
        <dbReference type="ChEBI" id="CHEBI:29105"/>
        <note>catalytic</note>
    </ligand>
</feature>
<dbReference type="Gene3D" id="3.40.390.10">
    <property type="entry name" value="Collagenase (Catalytic Domain)"/>
    <property type="match status" value="1"/>
</dbReference>
<dbReference type="Proteomes" id="UP001497623">
    <property type="component" value="Unassembled WGS sequence"/>
</dbReference>
<keyword evidence="8 13" id="KW-0862">Zinc</keyword>
<protein>
    <recommendedName>
        <fullName evidence="21">ADAM 17-like protease</fullName>
    </recommendedName>
</protein>
<proteinExistence type="predicted"/>
<dbReference type="InterPro" id="IPR036436">
    <property type="entry name" value="Disintegrin_dom_sf"/>
</dbReference>
<evidence type="ECO:0000256" key="9">
    <source>
        <dbReference type="ARBA" id="ARBA00022989"/>
    </source>
</evidence>
<dbReference type="InterPro" id="IPR032029">
    <property type="entry name" value="ADAM17_MPD"/>
</dbReference>
<keyword evidence="20" id="KW-1185">Reference proteome</keyword>
<comment type="cofactor">
    <cofactor evidence="1">
        <name>Zn(2+)</name>
        <dbReference type="ChEBI" id="CHEBI:29105"/>
    </cofactor>
</comment>
<dbReference type="SMART" id="SM00050">
    <property type="entry name" value="DISIN"/>
    <property type="match status" value="1"/>
</dbReference>
<evidence type="ECO:0000256" key="7">
    <source>
        <dbReference type="ARBA" id="ARBA00022801"/>
    </source>
</evidence>
<dbReference type="GO" id="GO:0005886">
    <property type="term" value="C:plasma membrane"/>
    <property type="evidence" value="ECO:0007669"/>
    <property type="project" value="TreeGrafter"/>
</dbReference>
<feature type="compositionally biased region" description="Basic and acidic residues" evidence="14">
    <location>
        <begin position="766"/>
        <end position="778"/>
    </location>
</feature>
<dbReference type="CDD" id="cd04270">
    <property type="entry name" value="ZnMc_TACE_like"/>
    <property type="match status" value="1"/>
</dbReference>
<evidence type="ECO:0000256" key="14">
    <source>
        <dbReference type="SAM" id="MobiDB-lite"/>
    </source>
</evidence>
<dbReference type="GO" id="GO:0006509">
    <property type="term" value="P:membrane protein ectodomain proteolysis"/>
    <property type="evidence" value="ECO:0007669"/>
    <property type="project" value="TreeGrafter"/>
</dbReference>
<comment type="subcellular location">
    <subcellularLocation>
        <location evidence="2">Membrane</location>
        <topology evidence="2">Single-pass type I membrane protein</topology>
    </subcellularLocation>
</comment>
<evidence type="ECO:0000256" key="10">
    <source>
        <dbReference type="ARBA" id="ARBA00023049"/>
    </source>
</evidence>
<keyword evidence="5 13" id="KW-0479">Metal-binding</keyword>
<keyword evidence="10" id="KW-0482">Metalloprotease</keyword>
<evidence type="ECO:0000256" key="2">
    <source>
        <dbReference type="ARBA" id="ARBA00004479"/>
    </source>
</evidence>
<evidence type="ECO:0000259" key="18">
    <source>
        <dbReference type="PROSITE" id="PS50215"/>
    </source>
</evidence>
<dbReference type="InterPro" id="IPR034025">
    <property type="entry name" value="ADAM10_ADAM17"/>
</dbReference>
<evidence type="ECO:0000256" key="11">
    <source>
        <dbReference type="ARBA" id="ARBA00023136"/>
    </source>
</evidence>
<sequence length="794" mass="90576">MKVIFLFLIFLIPECISIDLTGGFLKSPPSHPNLKYYEIIDSSAFSHQIVKRGLKDSSNRFNKIKEVTFDAMGRNFRLILNPRKGLLHPQFKAYAVDGEGNEKLIQVDNEQFYEGRVFGEKTSEVTAHLEYGIMTATIHTIDDTYHVEPSWRHVPDSSEESMIIYRGSDVKYSWEDKHPSFKGQKMCDFVKEGNESIQAYSEQENYDEDIKDRTGHRVKRQQAETYNFNGEKTRCPLLLVADYRFFKEMGGQSYKTTVNYLISLIDRVDKIYENTVWRDMNDNSGFKGMGFVIKKILVHQEWTPVPSNQKHYNMDQGSWDVRNLLEVFSREYSHKDYCLAHLFTDIKFEGGILGLAYVGSPRRNSVGGICTPEYFKNGHTLYLNSGLSSSRNHYGQRVITREADLVTAHEFGHNWGSEHDPDRQECSPSASQGGSYLMYTYSVSGYDINNKKFSPCSLRAIRAVLLAKSSRCFTEPEESYCGNQRVEGQEECDAGLVGQDDIDMCCDKNCKLRQGAVCSDRNSPCCMTCQFMNVDVMCREKQRATCEMESRCTGTSATCPKPAAMPDGTPCIERGECQKGTCLPYCETKNKQTCMCDTVEDACYRCCRPSLNETCSPIDPLDILPDGTPCIHGFCNKGKCEKTVQDVVERFWDIIEDININTVLLFLRDNIVGTVIIVSVIIWVPASCVFSYVDRRRQEEYRKYVTWFYSNELVHPTDSVRVIDSKRRRVHDPCRQQQQNHCEQNNIQRAHEALRQEAGSRGAAAKGREPPEGSESRQDINASQHCAPIYSSAI</sequence>
<keyword evidence="12" id="KW-1015">Disulfide bond</keyword>
<dbReference type="Gene3D" id="4.10.70.30">
    <property type="match status" value="1"/>
</dbReference>
<dbReference type="EMBL" id="CAXKWB010087425">
    <property type="protein sequence ID" value="CAL4212068.1"/>
    <property type="molecule type" value="Genomic_DNA"/>
</dbReference>
<dbReference type="GO" id="GO:0004222">
    <property type="term" value="F:metalloendopeptidase activity"/>
    <property type="evidence" value="ECO:0007669"/>
    <property type="project" value="InterPro"/>
</dbReference>
<feature type="domain" description="Disintegrin" evidence="17">
    <location>
        <begin position="478"/>
        <end position="567"/>
    </location>
</feature>
<accession>A0AAV2SJS4</accession>
<name>A0AAV2SJS4_MEGNR</name>
<keyword evidence="7" id="KW-0378">Hydrolase</keyword>
<dbReference type="InterPro" id="IPR001762">
    <property type="entry name" value="Disintegrin_dom"/>
</dbReference>
<keyword evidence="9 15" id="KW-1133">Transmembrane helix</keyword>
<evidence type="ECO:0000256" key="12">
    <source>
        <dbReference type="ARBA" id="ARBA00023157"/>
    </source>
</evidence>
<evidence type="ECO:0008006" key="21">
    <source>
        <dbReference type="Google" id="ProtNLM"/>
    </source>
</evidence>
<dbReference type="GO" id="GO:0007219">
    <property type="term" value="P:Notch signaling pathway"/>
    <property type="evidence" value="ECO:0007669"/>
    <property type="project" value="TreeGrafter"/>
</dbReference>
<dbReference type="PROSITE" id="PS50215">
    <property type="entry name" value="ADAM_MEPRO"/>
    <property type="match status" value="1"/>
</dbReference>
<dbReference type="PANTHER" id="PTHR45702:SF6">
    <property type="entry name" value="DISINTEGRIN AND METALLOPROTEINASE DOMAIN-CONTAINING PROTEIN 17"/>
    <property type="match status" value="1"/>
</dbReference>